<name>A0A4Y2I7L7_ARAVE</name>
<dbReference type="InterPro" id="IPR000172">
    <property type="entry name" value="GMC_OxRdtase_N"/>
</dbReference>
<gene>
    <name evidence="3" type="primary">Gld_57</name>
    <name evidence="3" type="ORF">AVEN_531_1</name>
</gene>
<feature type="domain" description="Glucose-methanol-choline oxidoreductase N-terminal" evidence="2">
    <location>
        <begin position="1"/>
        <end position="131"/>
    </location>
</feature>
<evidence type="ECO:0000259" key="2">
    <source>
        <dbReference type="Pfam" id="PF00732"/>
    </source>
</evidence>
<evidence type="ECO:0000256" key="1">
    <source>
        <dbReference type="ARBA" id="ARBA00010790"/>
    </source>
</evidence>
<dbReference type="Pfam" id="PF00732">
    <property type="entry name" value="GMC_oxred_N"/>
    <property type="match status" value="1"/>
</dbReference>
<dbReference type="PANTHER" id="PTHR11552">
    <property type="entry name" value="GLUCOSE-METHANOL-CHOLINE GMC OXIDOREDUCTASE"/>
    <property type="match status" value="1"/>
</dbReference>
<keyword evidence="4" id="KW-1185">Reference proteome</keyword>
<dbReference type="EMBL" id="BGPR01002455">
    <property type="protein sequence ID" value="GBM73727.1"/>
    <property type="molecule type" value="Genomic_DNA"/>
</dbReference>
<dbReference type="Gene3D" id="3.50.50.60">
    <property type="entry name" value="FAD/NAD(P)-binding domain"/>
    <property type="match status" value="1"/>
</dbReference>
<dbReference type="InterPro" id="IPR036188">
    <property type="entry name" value="FAD/NAD-bd_sf"/>
</dbReference>
<dbReference type="AlphaFoldDB" id="A0A4Y2I7L7"/>
<evidence type="ECO:0000313" key="4">
    <source>
        <dbReference type="Proteomes" id="UP000499080"/>
    </source>
</evidence>
<dbReference type="Gene3D" id="3.30.560.10">
    <property type="entry name" value="Glucose Oxidase, domain 3"/>
    <property type="match status" value="1"/>
</dbReference>
<proteinExistence type="inferred from homology"/>
<sequence length="241" mass="27302">MLYVRGNKRDYDQWADNGATGWSWNDVYSYFLKAENNTDPEMANNEYHSTGGFLTVSTPPQTNALKEAFAAAAPEVGYEYRHINGEKQNGFAKIQGTIRKGRRCCTAKAYLIHAEDRDNLHIVNEAYVQKVGSTELYLNELYPYICVAMLFPPITLQKANHALKAAISREQPVAPLAAYASRLPLYPMDPISRWRSVAQQSNMLPPVALAGNNTGNIWWPRRLTGHCSKWSLLAEGNRWRY</sequence>
<comment type="caution">
    <text evidence="3">The sequence shown here is derived from an EMBL/GenBank/DDBJ whole genome shotgun (WGS) entry which is preliminary data.</text>
</comment>
<dbReference type="InterPro" id="IPR012132">
    <property type="entry name" value="GMC_OxRdtase"/>
</dbReference>
<dbReference type="Proteomes" id="UP000499080">
    <property type="component" value="Unassembled WGS sequence"/>
</dbReference>
<accession>A0A4Y2I7L7</accession>
<dbReference type="GO" id="GO:0016614">
    <property type="term" value="F:oxidoreductase activity, acting on CH-OH group of donors"/>
    <property type="evidence" value="ECO:0007669"/>
    <property type="project" value="InterPro"/>
</dbReference>
<evidence type="ECO:0000313" key="3">
    <source>
        <dbReference type="EMBL" id="GBM73727.1"/>
    </source>
</evidence>
<dbReference type="SUPFAM" id="SSF51905">
    <property type="entry name" value="FAD/NAD(P)-binding domain"/>
    <property type="match status" value="1"/>
</dbReference>
<dbReference type="GO" id="GO:0050660">
    <property type="term" value="F:flavin adenine dinucleotide binding"/>
    <property type="evidence" value="ECO:0007669"/>
    <property type="project" value="InterPro"/>
</dbReference>
<organism evidence="3 4">
    <name type="scientific">Araneus ventricosus</name>
    <name type="common">Orbweaver spider</name>
    <name type="synonym">Epeira ventricosa</name>
    <dbReference type="NCBI Taxonomy" id="182803"/>
    <lineage>
        <taxon>Eukaryota</taxon>
        <taxon>Metazoa</taxon>
        <taxon>Ecdysozoa</taxon>
        <taxon>Arthropoda</taxon>
        <taxon>Chelicerata</taxon>
        <taxon>Arachnida</taxon>
        <taxon>Araneae</taxon>
        <taxon>Araneomorphae</taxon>
        <taxon>Entelegynae</taxon>
        <taxon>Araneoidea</taxon>
        <taxon>Araneidae</taxon>
        <taxon>Araneus</taxon>
    </lineage>
</organism>
<comment type="similarity">
    <text evidence="1">Belongs to the GMC oxidoreductase family.</text>
</comment>
<dbReference type="OrthoDB" id="269227at2759"/>
<dbReference type="PANTHER" id="PTHR11552:SF227">
    <property type="entry name" value="GLUCOSE DEHYDROGENASE [FAD, QUINONE]-LIKE PROTEIN"/>
    <property type="match status" value="1"/>
</dbReference>
<reference evidence="3 4" key="1">
    <citation type="journal article" date="2019" name="Sci. Rep.">
        <title>Orb-weaving spider Araneus ventricosus genome elucidates the spidroin gene catalogue.</title>
        <authorList>
            <person name="Kono N."/>
            <person name="Nakamura H."/>
            <person name="Ohtoshi R."/>
            <person name="Moran D.A.P."/>
            <person name="Shinohara A."/>
            <person name="Yoshida Y."/>
            <person name="Fujiwara M."/>
            <person name="Mori M."/>
            <person name="Tomita M."/>
            <person name="Arakawa K."/>
        </authorList>
    </citation>
    <scope>NUCLEOTIDE SEQUENCE [LARGE SCALE GENOMIC DNA]</scope>
</reference>
<protein>
    <submittedName>
        <fullName evidence="3">Glucose dehydrogenase [FAD, quinone]</fullName>
    </submittedName>
</protein>